<dbReference type="Pfam" id="PF14833">
    <property type="entry name" value="NAD_binding_11"/>
    <property type="match status" value="1"/>
</dbReference>
<evidence type="ECO:0000256" key="3">
    <source>
        <dbReference type="PIRSR" id="PIRSR000103-1"/>
    </source>
</evidence>
<dbReference type="STRING" id="857967.G0R2N9"/>
<dbReference type="SUPFAM" id="SSF48179">
    <property type="entry name" value="6-phosphogluconate dehydrogenase C-terminal domain-like"/>
    <property type="match status" value="1"/>
</dbReference>
<dbReference type="AlphaFoldDB" id="G0R2N9"/>
<dbReference type="Gene3D" id="1.10.1040.10">
    <property type="entry name" value="N-(1-d-carboxylethyl)-l-norvaline Dehydrogenase, domain 2"/>
    <property type="match status" value="1"/>
</dbReference>
<reference evidence="6 7" key="1">
    <citation type="submission" date="2011-07" db="EMBL/GenBank/DDBJ databases">
        <authorList>
            <person name="Coyne R."/>
            <person name="Brami D."/>
            <person name="Johnson J."/>
            <person name="Hostetler J."/>
            <person name="Hannick L."/>
            <person name="Clark T."/>
            <person name="Cassidy-Hanley D."/>
            <person name="Inman J."/>
        </authorList>
    </citation>
    <scope>NUCLEOTIDE SEQUENCE [LARGE SCALE GENOMIC DNA]</scope>
    <source>
        <strain evidence="6 7">G5</strain>
    </source>
</reference>
<dbReference type="InterPro" id="IPR029154">
    <property type="entry name" value="HIBADH-like_NADP-bd"/>
</dbReference>
<evidence type="ECO:0000313" key="7">
    <source>
        <dbReference type="Proteomes" id="UP000008983"/>
    </source>
</evidence>
<dbReference type="OMA" id="QFYADVQ"/>
<protein>
    <recommendedName>
        <fullName evidence="8">3-hydroxyisobutyrate dehydrogenase</fullName>
    </recommendedName>
</protein>
<dbReference type="eggNOG" id="KOG0409">
    <property type="taxonomic scope" value="Eukaryota"/>
</dbReference>
<dbReference type="Pfam" id="PF03446">
    <property type="entry name" value="NAD_binding_2"/>
    <property type="match status" value="1"/>
</dbReference>
<dbReference type="InterPro" id="IPR006115">
    <property type="entry name" value="6PGDH_NADP-bd"/>
</dbReference>
<dbReference type="InterPro" id="IPR015815">
    <property type="entry name" value="HIBADH-related"/>
</dbReference>
<dbReference type="Gene3D" id="3.40.50.720">
    <property type="entry name" value="NAD(P)-binding Rossmann-like Domain"/>
    <property type="match status" value="1"/>
</dbReference>
<dbReference type="EMBL" id="GL984274">
    <property type="protein sequence ID" value="EGR28267.1"/>
    <property type="molecule type" value="Genomic_DNA"/>
</dbReference>
<evidence type="ECO:0008006" key="8">
    <source>
        <dbReference type="Google" id="ProtNLM"/>
    </source>
</evidence>
<keyword evidence="1" id="KW-0560">Oxidoreductase</keyword>
<feature type="domain" description="6-phosphogluconate dehydrogenase NADP-binding" evidence="4">
    <location>
        <begin position="1"/>
        <end position="150"/>
    </location>
</feature>
<name>G0R2N9_ICHMU</name>
<dbReference type="PANTHER" id="PTHR43060:SF15">
    <property type="entry name" value="3-HYDROXYISOBUTYRATE DEHYDROGENASE-LIKE 1, MITOCHONDRIAL-RELATED"/>
    <property type="match status" value="1"/>
</dbReference>
<dbReference type="InterPro" id="IPR008927">
    <property type="entry name" value="6-PGluconate_DH-like_C_sf"/>
</dbReference>
<dbReference type="OrthoDB" id="435038at2759"/>
<evidence type="ECO:0000259" key="4">
    <source>
        <dbReference type="Pfam" id="PF03446"/>
    </source>
</evidence>
<feature type="active site" evidence="3">
    <location>
        <position position="159"/>
    </location>
</feature>
<feature type="domain" description="3-hydroxyisobutyrate dehydrogenase-like NAD-binding" evidence="5">
    <location>
        <begin position="153"/>
        <end position="273"/>
    </location>
</feature>
<dbReference type="GO" id="GO:0051287">
    <property type="term" value="F:NAD binding"/>
    <property type="evidence" value="ECO:0007669"/>
    <property type="project" value="InterPro"/>
</dbReference>
<dbReference type="InterPro" id="IPR013328">
    <property type="entry name" value="6PGD_dom2"/>
</dbReference>
<evidence type="ECO:0000256" key="1">
    <source>
        <dbReference type="ARBA" id="ARBA00023002"/>
    </source>
</evidence>
<keyword evidence="7" id="KW-1185">Reference proteome</keyword>
<dbReference type="GeneID" id="14904345"/>
<dbReference type="RefSeq" id="XP_004027612.1">
    <property type="nucleotide sequence ID" value="XM_004027563.1"/>
</dbReference>
<evidence type="ECO:0000259" key="5">
    <source>
        <dbReference type="Pfam" id="PF14833"/>
    </source>
</evidence>
<evidence type="ECO:0000256" key="2">
    <source>
        <dbReference type="ARBA" id="ARBA00023027"/>
    </source>
</evidence>
<dbReference type="SUPFAM" id="SSF51735">
    <property type="entry name" value="NAD(P)-binding Rossmann-fold domains"/>
    <property type="match status" value="1"/>
</dbReference>
<dbReference type="Proteomes" id="UP000008983">
    <property type="component" value="Unassembled WGS sequence"/>
</dbReference>
<dbReference type="PANTHER" id="PTHR43060">
    <property type="entry name" value="3-HYDROXYISOBUTYRATE DEHYDROGENASE-LIKE 1, MITOCHONDRIAL-RELATED"/>
    <property type="match status" value="1"/>
</dbReference>
<organism evidence="6 7">
    <name type="scientific">Ichthyophthirius multifiliis</name>
    <name type="common">White spot disease agent</name>
    <name type="synonym">Ich</name>
    <dbReference type="NCBI Taxonomy" id="5932"/>
    <lineage>
        <taxon>Eukaryota</taxon>
        <taxon>Sar</taxon>
        <taxon>Alveolata</taxon>
        <taxon>Ciliophora</taxon>
        <taxon>Intramacronucleata</taxon>
        <taxon>Oligohymenophorea</taxon>
        <taxon>Hymenostomatida</taxon>
        <taxon>Ophryoglenina</taxon>
        <taxon>Ichthyophthirius</taxon>
    </lineage>
</organism>
<dbReference type="InParanoid" id="G0R2N9"/>
<gene>
    <name evidence="6" type="ORF">IMG5_179960</name>
</gene>
<sequence>MGKSMCSHLMNSGYKLNIYNRTKSKAEDLINKGAQFLNPIEVAKNSDLVFLMLGYPKDVEETVLGPSSILLHMKKGSILIDHTTSSPQLAIKIAQEGLKYDVKSIDAPVSGGDIGAREARLAIFVGGQENAFNQILPVLQKYGTNIQLMGNSGAGQHAKLTNQILLASNMLGTVEGLLYAHKVGLDVEQVIGIIKTGAASSTAWSVLGTRMINRDFDPGFYVEHFIKDMNIALQEAEKANLCLPGLGLVRQFYQALVAQGGAYLGTQAIIKVLEQMNGFEVHKKQKN</sequence>
<dbReference type="FunCoup" id="G0R2N9">
    <property type="interactions" value="379"/>
</dbReference>
<accession>G0R2N9</accession>
<dbReference type="GO" id="GO:0050661">
    <property type="term" value="F:NADP binding"/>
    <property type="evidence" value="ECO:0007669"/>
    <property type="project" value="InterPro"/>
</dbReference>
<dbReference type="InterPro" id="IPR036291">
    <property type="entry name" value="NAD(P)-bd_dom_sf"/>
</dbReference>
<evidence type="ECO:0000313" key="6">
    <source>
        <dbReference type="EMBL" id="EGR28267.1"/>
    </source>
</evidence>
<dbReference type="PIRSF" id="PIRSF000103">
    <property type="entry name" value="HIBADH"/>
    <property type="match status" value="1"/>
</dbReference>
<keyword evidence="2" id="KW-0520">NAD</keyword>
<dbReference type="GO" id="GO:0016491">
    <property type="term" value="F:oxidoreductase activity"/>
    <property type="evidence" value="ECO:0007669"/>
    <property type="project" value="UniProtKB-KW"/>
</dbReference>
<proteinExistence type="predicted"/>